<dbReference type="EMBL" id="JBBPBN010000009">
    <property type="protein sequence ID" value="KAK9031912.1"/>
    <property type="molecule type" value="Genomic_DNA"/>
</dbReference>
<name>A0ABR2T3Z5_9ROSI</name>
<dbReference type="InterPro" id="IPR050820">
    <property type="entry name" value="MFS_Sugar_Transporter"/>
</dbReference>
<dbReference type="InterPro" id="IPR020846">
    <property type="entry name" value="MFS_dom"/>
</dbReference>
<protein>
    <recommendedName>
        <fullName evidence="6">Major facilitator superfamily (MFS) profile domain-containing protein</fullName>
    </recommendedName>
</protein>
<proteinExistence type="inferred from homology"/>
<evidence type="ECO:0000313" key="8">
    <source>
        <dbReference type="Proteomes" id="UP001396334"/>
    </source>
</evidence>
<keyword evidence="8" id="KW-1185">Reference proteome</keyword>
<dbReference type="InterPro" id="IPR036259">
    <property type="entry name" value="MFS_trans_sf"/>
</dbReference>
<evidence type="ECO:0000256" key="2">
    <source>
        <dbReference type="ARBA" id="ARBA00010992"/>
    </source>
</evidence>
<accession>A0ABR2T3Z5</accession>
<keyword evidence="5" id="KW-0812">Transmembrane</keyword>
<comment type="subcellular location">
    <subcellularLocation>
        <location evidence="1">Membrane</location>
        <topology evidence="1">Multi-pass membrane protein</topology>
    </subcellularLocation>
</comment>
<evidence type="ECO:0000259" key="6">
    <source>
        <dbReference type="PROSITE" id="PS50850"/>
    </source>
</evidence>
<evidence type="ECO:0000256" key="3">
    <source>
        <dbReference type="ARBA" id="ARBA00022448"/>
    </source>
</evidence>
<feature type="domain" description="Major facilitator superfamily (MFS) profile" evidence="6">
    <location>
        <begin position="48"/>
        <end position="117"/>
    </location>
</feature>
<evidence type="ECO:0000256" key="5">
    <source>
        <dbReference type="SAM" id="Phobius"/>
    </source>
</evidence>
<dbReference type="Proteomes" id="UP001396334">
    <property type="component" value="Unassembled WGS sequence"/>
</dbReference>
<evidence type="ECO:0000313" key="7">
    <source>
        <dbReference type="EMBL" id="KAK9031912.1"/>
    </source>
</evidence>
<keyword evidence="3" id="KW-0813">Transport</keyword>
<dbReference type="PANTHER" id="PTHR48023">
    <property type="entry name" value="D-XYLOSE-PROTON SYMPORTER-LIKE 2"/>
    <property type="match status" value="1"/>
</dbReference>
<evidence type="ECO:0000256" key="4">
    <source>
        <dbReference type="SAM" id="MobiDB-lite"/>
    </source>
</evidence>
<keyword evidence="5" id="KW-0472">Membrane</keyword>
<dbReference type="PANTHER" id="PTHR48023:SF4">
    <property type="entry name" value="D-XYLOSE-PROTON SYMPORTER-LIKE 2"/>
    <property type="match status" value="1"/>
</dbReference>
<feature type="compositionally biased region" description="Low complexity" evidence="4">
    <location>
        <begin position="8"/>
        <end position="21"/>
    </location>
</feature>
<evidence type="ECO:0000256" key="1">
    <source>
        <dbReference type="ARBA" id="ARBA00004141"/>
    </source>
</evidence>
<dbReference type="PROSITE" id="PS50850">
    <property type="entry name" value="MFS"/>
    <property type="match status" value="1"/>
</dbReference>
<gene>
    <name evidence="7" type="ORF">V6N11_056198</name>
</gene>
<keyword evidence="5" id="KW-1133">Transmembrane helix</keyword>
<comment type="similarity">
    <text evidence="2">Belongs to the major facilitator superfamily. Sugar transporter (TC 2.A.1.1) family.</text>
</comment>
<sequence>MASDHEQSTLSSLLKGGRSSGEIGMEHEPLINGVHSSESYSASAAIFPFLFPALGGLLYGYDIGSTSCATISIQSATLSGISWYDLSSVEIGLITSGSLYGALIGSILAFNIADFLG</sequence>
<feature type="region of interest" description="Disordered" evidence="4">
    <location>
        <begin position="1"/>
        <end position="21"/>
    </location>
</feature>
<dbReference type="Gene3D" id="1.20.1250.20">
    <property type="entry name" value="MFS general substrate transporter like domains"/>
    <property type="match status" value="1"/>
</dbReference>
<reference evidence="7 8" key="1">
    <citation type="journal article" date="2024" name="G3 (Bethesda)">
        <title>Genome assembly of Hibiscus sabdariffa L. provides insights into metabolisms of medicinal natural products.</title>
        <authorList>
            <person name="Kim T."/>
        </authorList>
    </citation>
    <scope>NUCLEOTIDE SEQUENCE [LARGE SCALE GENOMIC DNA]</scope>
    <source>
        <strain evidence="7">TK-2024</strain>
        <tissue evidence="7">Old leaves</tissue>
    </source>
</reference>
<feature type="transmembrane region" description="Helical" evidence="5">
    <location>
        <begin position="98"/>
        <end position="116"/>
    </location>
</feature>
<feature type="transmembrane region" description="Helical" evidence="5">
    <location>
        <begin position="40"/>
        <end position="61"/>
    </location>
</feature>
<organism evidence="7 8">
    <name type="scientific">Hibiscus sabdariffa</name>
    <name type="common">roselle</name>
    <dbReference type="NCBI Taxonomy" id="183260"/>
    <lineage>
        <taxon>Eukaryota</taxon>
        <taxon>Viridiplantae</taxon>
        <taxon>Streptophyta</taxon>
        <taxon>Embryophyta</taxon>
        <taxon>Tracheophyta</taxon>
        <taxon>Spermatophyta</taxon>
        <taxon>Magnoliopsida</taxon>
        <taxon>eudicotyledons</taxon>
        <taxon>Gunneridae</taxon>
        <taxon>Pentapetalae</taxon>
        <taxon>rosids</taxon>
        <taxon>malvids</taxon>
        <taxon>Malvales</taxon>
        <taxon>Malvaceae</taxon>
        <taxon>Malvoideae</taxon>
        <taxon>Hibiscus</taxon>
    </lineage>
</organism>
<comment type="caution">
    <text evidence="7">The sequence shown here is derived from an EMBL/GenBank/DDBJ whole genome shotgun (WGS) entry which is preliminary data.</text>
</comment>